<protein>
    <submittedName>
        <fullName evidence="2">Uncharacterized protein</fullName>
    </submittedName>
</protein>
<dbReference type="AlphaFoldDB" id="F2B9C8"/>
<feature type="compositionally biased region" description="Basic and acidic residues" evidence="1">
    <location>
        <begin position="273"/>
        <end position="286"/>
    </location>
</feature>
<gene>
    <name evidence="2" type="ORF">HMPREF9123_0353</name>
</gene>
<dbReference type="HOGENOM" id="CLU_1072943_0_0_4"/>
<evidence type="ECO:0000256" key="1">
    <source>
        <dbReference type="SAM" id="MobiDB-lite"/>
    </source>
</evidence>
<proteinExistence type="predicted"/>
<keyword evidence="3" id="KW-1185">Reference proteome</keyword>
<evidence type="ECO:0000313" key="2">
    <source>
        <dbReference type="EMBL" id="EGF11912.1"/>
    </source>
</evidence>
<feature type="compositionally biased region" description="Polar residues" evidence="1">
    <location>
        <begin position="262"/>
        <end position="272"/>
    </location>
</feature>
<feature type="region of interest" description="Disordered" evidence="1">
    <location>
        <begin position="251"/>
        <end position="310"/>
    </location>
</feature>
<dbReference type="EMBL" id="AFAY01000006">
    <property type="protein sequence ID" value="EGF11912.1"/>
    <property type="molecule type" value="Genomic_DNA"/>
</dbReference>
<accession>F2B9C8</accession>
<sequence length="310" mass="34320">MKPRFSDGLNIKKAPSPAMPDTLPALVEEAYRLFAPCPAAFPLAVCTCECCSPEDFQRELLRHPLRQIPIGCLQAYLGSVPLADAAATARDMQHFLPRILEGIVRDEDIRCLEEMQLDKLCCNLPQVWTAEQLGFMHRFARAWFVRQLTAAPDYGNPAAALVMFHHAGLATTAELLDIWTRHAACLPALPAFVETWAALPVGGKQWRQAFYLPADRRDPAAFNQAFAQWFAQPATRAAFHTALETALLENQAPPTKSPCGNAATTGSKTAQRPSEKHGFNEVETPLRRRNQTAPPYSPERRHSRAGGNLV</sequence>
<comment type="caution">
    <text evidence="2">The sequence shown here is derived from an EMBL/GenBank/DDBJ whole genome shotgun (WGS) entry which is preliminary data.</text>
</comment>
<dbReference type="Proteomes" id="UP000004105">
    <property type="component" value="Unassembled WGS sequence"/>
</dbReference>
<name>F2B9C8_9NEIS</name>
<evidence type="ECO:0000313" key="3">
    <source>
        <dbReference type="Proteomes" id="UP000004105"/>
    </source>
</evidence>
<reference evidence="2 3" key="1">
    <citation type="submission" date="2011-02" db="EMBL/GenBank/DDBJ databases">
        <authorList>
            <person name="Muzny D."/>
            <person name="Qin X."/>
            <person name="Deng J."/>
            <person name="Jiang H."/>
            <person name="Liu Y."/>
            <person name="Qu J."/>
            <person name="Song X.-Z."/>
            <person name="Zhang L."/>
            <person name="Thornton R."/>
            <person name="Coyle M."/>
            <person name="Francisco L."/>
            <person name="Jackson L."/>
            <person name="Javaid M."/>
            <person name="Korchina V."/>
            <person name="Kovar C."/>
            <person name="Mata R."/>
            <person name="Mathew T."/>
            <person name="Ngo R."/>
            <person name="Nguyen L."/>
            <person name="Nguyen N."/>
            <person name="Okwuonu G."/>
            <person name="Ongeri F."/>
            <person name="Pham C."/>
            <person name="Simmons D."/>
            <person name="Wilczek-Boney K."/>
            <person name="Hale W."/>
            <person name="Jakkamsetti A."/>
            <person name="Pham P."/>
            <person name="Ruth R."/>
            <person name="San Lucas F."/>
            <person name="Warren J."/>
            <person name="Zhang J."/>
            <person name="Zhao Z."/>
            <person name="Zhou C."/>
            <person name="Zhu D."/>
            <person name="Lee S."/>
            <person name="Bess C."/>
            <person name="Blankenburg K."/>
            <person name="Forbes L."/>
            <person name="Fu Q."/>
            <person name="Gubbala S."/>
            <person name="Hirani K."/>
            <person name="Jayaseelan J.C."/>
            <person name="Lara F."/>
            <person name="Munidasa M."/>
            <person name="Palculict T."/>
            <person name="Patil S."/>
            <person name="Pu L.-L."/>
            <person name="Saada N."/>
            <person name="Tang L."/>
            <person name="Weissenberger G."/>
            <person name="Zhu Y."/>
            <person name="Hemphill L."/>
            <person name="Shang Y."/>
            <person name="Youmans B."/>
            <person name="Ayvaz T."/>
            <person name="Ross M."/>
            <person name="Santibanez J."/>
            <person name="Aqrawi P."/>
            <person name="Gross S."/>
            <person name="Joshi V."/>
            <person name="Fowler G."/>
            <person name="Nazareth L."/>
            <person name="Reid J."/>
            <person name="Worley K."/>
            <person name="Petrosino J."/>
            <person name="Highlander S."/>
            <person name="Gibbs R."/>
        </authorList>
    </citation>
    <scope>NUCLEOTIDE SEQUENCE [LARGE SCALE GENOMIC DNA]</scope>
    <source>
        <strain evidence="2 3">ATCC BAA-1200</strain>
    </source>
</reference>
<organism evidence="2 3">
    <name type="scientific">Neisseria bacilliformis ATCC BAA-1200</name>
    <dbReference type="NCBI Taxonomy" id="888742"/>
    <lineage>
        <taxon>Bacteria</taxon>
        <taxon>Pseudomonadati</taxon>
        <taxon>Pseudomonadota</taxon>
        <taxon>Betaproteobacteria</taxon>
        <taxon>Neisseriales</taxon>
        <taxon>Neisseriaceae</taxon>
        <taxon>Neisseria</taxon>
    </lineage>
</organism>